<comment type="similarity">
    <text evidence="1">Belongs to the glycosyl hydrolase 16 family.</text>
</comment>
<dbReference type="PANTHER" id="PTHR10963">
    <property type="entry name" value="GLYCOSYL HYDROLASE-RELATED"/>
    <property type="match status" value="1"/>
</dbReference>
<evidence type="ECO:0000313" key="6">
    <source>
        <dbReference type="Proteomes" id="UP001050691"/>
    </source>
</evidence>
<dbReference type="SUPFAM" id="SSF49899">
    <property type="entry name" value="Concanavalin A-like lectins/glucanases"/>
    <property type="match status" value="1"/>
</dbReference>
<dbReference type="PROSITE" id="PS51762">
    <property type="entry name" value="GH16_2"/>
    <property type="match status" value="1"/>
</dbReference>
<dbReference type="InterPro" id="IPR050546">
    <property type="entry name" value="Glycosyl_Hydrlase_16"/>
</dbReference>
<dbReference type="Pfam" id="PF00722">
    <property type="entry name" value="Glyco_hydro_16"/>
    <property type="match status" value="1"/>
</dbReference>
<keyword evidence="3" id="KW-1133">Transmembrane helix</keyword>
<keyword evidence="3" id="KW-0472">Membrane</keyword>
<evidence type="ECO:0000256" key="2">
    <source>
        <dbReference type="SAM" id="MobiDB-lite"/>
    </source>
</evidence>
<feature type="region of interest" description="Disordered" evidence="2">
    <location>
        <begin position="199"/>
        <end position="228"/>
    </location>
</feature>
<evidence type="ECO:0000256" key="1">
    <source>
        <dbReference type="ARBA" id="ARBA00006865"/>
    </source>
</evidence>
<comment type="caution">
    <text evidence="5">The sequence shown here is derived from an EMBL/GenBank/DDBJ whole genome shotgun (WGS) entry which is preliminary data.</text>
</comment>
<dbReference type="AlphaFoldDB" id="A0AAV5ANT8"/>
<evidence type="ECO:0000313" key="5">
    <source>
        <dbReference type="EMBL" id="GJJ14723.1"/>
    </source>
</evidence>
<feature type="region of interest" description="Disordered" evidence="2">
    <location>
        <begin position="30"/>
        <end position="53"/>
    </location>
</feature>
<dbReference type="InterPro" id="IPR013320">
    <property type="entry name" value="ConA-like_dom_sf"/>
</dbReference>
<dbReference type="GO" id="GO:0004553">
    <property type="term" value="F:hydrolase activity, hydrolyzing O-glycosyl compounds"/>
    <property type="evidence" value="ECO:0007669"/>
    <property type="project" value="InterPro"/>
</dbReference>
<reference evidence="5" key="1">
    <citation type="submission" date="2021-10" db="EMBL/GenBank/DDBJ databases">
        <title>De novo Genome Assembly of Clathrus columnatus (Basidiomycota, Fungi) Using Illumina and Nanopore Sequence Data.</title>
        <authorList>
            <person name="Ogiso-Tanaka E."/>
            <person name="Itagaki H."/>
            <person name="Hosoya T."/>
            <person name="Hosaka K."/>
        </authorList>
    </citation>
    <scope>NUCLEOTIDE SEQUENCE</scope>
    <source>
        <strain evidence="5">MO-923</strain>
    </source>
</reference>
<proteinExistence type="inferred from homology"/>
<accession>A0AAV5ANT8</accession>
<feature type="region of interest" description="Disordered" evidence="2">
    <location>
        <begin position="138"/>
        <end position="165"/>
    </location>
</feature>
<protein>
    <recommendedName>
        <fullName evidence="4">GH16 domain-containing protein</fullName>
    </recommendedName>
</protein>
<keyword evidence="6" id="KW-1185">Reference proteome</keyword>
<gene>
    <name evidence="5" type="ORF">Clacol_008990</name>
</gene>
<feature type="transmembrane region" description="Helical" evidence="3">
    <location>
        <begin position="329"/>
        <end position="351"/>
    </location>
</feature>
<dbReference type="EMBL" id="BPWL01000010">
    <property type="protein sequence ID" value="GJJ14723.1"/>
    <property type="molecule type" value="Genomic_DNA"/>
</dbReference>
<sequence>MDNSESHSQIQVDKYDREYVQYESAYVDRTSRYSSTSDGDYFESANEDSDVEPEDLSFPVTEIENVSPPSITPVISAPQGAVTTSTRGHSITSQITITPRVQTNHITMESPSPDPFKTPVNTPRSLSLSGSIVDVQSTPPITERNRSNSLSNIRGPTPPVTTRGKLTTFDIANPRSSMSTSSSTNPGINVTFDITPNPIPNSGLGMRSTTTATSSPPPVRETFSSPPTFSRSLSYASMEGISGDSGTSTPSIIGYPSTAASSALALTAHIPGLGGPVSMYEAFKTPSIKLSTDELKKRVKEEPMKSTLLQGESKILKPWLNKKDWRVAVSWWITVFMIMLGVAASAFYSYWEYLKTPMITQPLCLVMEDDFNTFSVDTPGATWTREVDLSGFGNGEFEMTTNSENNSFVKDGMLYIMPTLTALSIPGGEASIFNGFTYNLTGCTNTVNFEGTACGAVSNATTETVINPVMSARITTAKSHSIRYGKVEIRAKIPTGDWLWPALWMLPTNNTYGPWPLSGEIDIMESRGNGISYPGQYEFTFPSFTITISDIRKEEVILTFGFWTNRRQSFADDFHIYSLEWTPTFIRTYVDSRLHIMLNLGFNEPFFTRGQFPEIVQNGSSIIALENPWIGRGDSAPFDQPFYLIMDVAVGGTNGWFPDGIGNKPWLDQSGTAMHDFAKAQNEWYPTWPTDPQDRAMVV</sequence>
<name>A0AAV5ANT8_9AGAM</name>
<evidence type="ECO:0000259" key="4">
    <source>
        <dbReference type="PROSITE" id="PS51762"/>
    </source>
</evidence>
<dbReference type="PANTHER" id="PTHR10963:SF55">
    <property type="entry name" value="GLYCOSIDE HYDROLASE FAMILY 16 PROTEIN"/>
    <property type="match status" value="1"/>
</dbReference>
<dbReference type="Proteomes" id="UP001050691">
    <property type="component" value="Unassembled WGS sequence"/>
</dbReference>
<dbReference type="InterPro" id="IPR000757">
    <property type="entry name" value="Beta-glucanase-like"/>
</dbReference>
<organism evidence="5 6">
    <name type="scientific">Clathrus columnatus</name>
    <dbReference type="NCBI Taxonomy" id="1419009"/>
    <lineage>
        <taxon>Eukaryota</taxon>
        <taxon>Fungi</taxon>
        <taxon>Dikarya</taxon>
        <taxon>Basidiomycota</taxon>
        <taxon>Agaricomycotina</taxon>
        <taxon>Agaricomycetes</taxon>
        <taxon>Phallomycetidae</taxon>
        <taxon>Phallales</taxon>
        <taxon>Clathraceae</taxon>
        <taxon>Clathrus</taxon>
    </lineage>
</organism>
<dbReference type="Gene3D" id="2.60.120.200">
    <property type="match status" value="1"/>
</dbReference>
<evidence type="ECO:0000256" key="3">
    <source>
        <dbReference type="SAM" id="Phobius"/>
    </source>
</evidence>
<keyword evidence="3" id="KW-0812">Transmembrane</keyword>
<dbReference type="GO" id="GO:0005975">
    <property type="term" value="P:carbohydrate metabolic process"/>
    <property type="evidence" value="ECO:0007669"/>
    <property type="project" value="InterPro"/>
</dbReference>
<feature type="domain" description="GH16" evidence="4">
    <location>
        <begin position="349"/>
        <end position="699"/>
    </location>
</feature>